<dbReference type="EMBL" id="MU275859">
    <property type="protein sequence ID" value="KAI0050643.1"/>
    <property type="molecule type" value="Genomic_DNA"/>
</dbReference>
<name>A0ACB8S3H8_9AGAM</name>
<proteinExistence type="predicted"/>
<comment type="caution">
    <text evidence="1">The sequence shown here is derived from an EMBL/GenBank/DDBJ whole genome shotgun (WGS) entry which is preliminary data.</text>
</comment>
<protein>
    <submittedName>
        <fullName evidence="1">Uncharacterized protein</fullName>
    </submittedName>
</protein>
<reference evidence="1" key="1">
    <citation type="submission" date="2021-02" db="EMBL/GenBank/DDBJ databases">
        <authorList>
            <consortium name="DOE Joint Genome Institute"/>
            <person name="Ahrendt S."/>
            <person name="Looney B.P."/>
            <person name="Miyauchi S."/>
            <person name="Morin E."/>
            <person name="Drula E."/>
            <person name="Courty P.E."/>
            <person name="Chicoki N."/>
            <person name="Fauchery L."/>
            <person name="Kohler A."/>
            <person name="Kuo A."/>
            <person name="Labutti K."/>
            <person name="Pangilinan J."/>
            <person name="Lipzen A."/>
            <person name="Riley R."/>
            <person name="Andreopoulos W."/>
            <person name="He G."/>
            <person name="Johnson J."/>
            <person name="Barry K.W."/>
            <person name="Grigoriev I.V."/>
            <person name="Nagy L."/>
            <person name="Hibbett D."/>
            <person name="Henrissat B."/>
            <person name="Matheny P.B."/>
            <person name="Labbe J."/>
            <person name="Martin F."/>
        </authorList>
    </citation>
    <scope>NUCLEOTIDE SEQUENCE</scope>
    <source>
        <strain evidence="1">FP105234-sp</strain>
    </source>
</reference>
<organism evidence="1 2">
    <name type="scientific">Auriscalpium vulgare</name>
    <dbReference type="NCBI Taxonomy" id="40419"/>
    <lineage>
        <taxon>Eukaryota</taxon>
        <taxon>Fungi</taxon>
        <taxon>Dikarya</taxon>
        <taxon>Basidiomycota</taxon>
        <taxon>Agaricomycotina</taxon>
        <taxon>Agaricomycetes</taxon>
        <taxon>Russulales</taxon>
        <taxon>Auriscalpiaceae</taxon>
        <taxon>Auriscalpium</taxon>
    </lineage>
</organism>
<accession>A0ACB8S3H8</accession>
<sequence length="64" mass="6803">MTETALARTAAAGVVKRLLHATECGTSWRQRRYPSASVGTAAMTLTVLRALCVQILMPASLSVN</sequence>
<dbReference type="Proteomes" id="UP000814033">
    <property type="component" value="Unassembled WGS sequence"/>
</dbReference>
<evidence type="ECO:0000313" key="2">
    <source>
        <dbReference type="Proteomes" id="UP000814033"/>
    </source>
</evidence>
<gene>
    <name evidence="1" type="ORF">FA95DRAFT_1555357</name>
</gene>
<evidence type="ECO:0000313" key="1">
    <source>
        <dbReference type="EMBL" id="KAI0050643.1"/>
    </source>
</evidence>
<reference evidence="1" key="2">
    <citation type="journal article" date="2022" name="New Phytol.">
        <title>Evolutionary transition to the ectomycorrhizal habit in the genomes of a hyperdiverse lineage of mushroom-forming fungi.</title>
        <authorList>
            <person name="Looney B."/>
            <person name="Miyauchi S."/>
            <person name="Morin E."/>
            <person name="Drula E."/>
            <person name="Courty P.E."/>
            <person name="Kohler A."/>
            <person name="Kuo A."/>
            <person name="LaButti K."/>
            <person name="Pangilinan J."/>
            <person name="Lipzen A."/>
            <person name="Riley R."/>
            <person name="Andreopoulos W."/>
            <person name="He G."/>
            <person name="Johnson J."/>
            <person name="Nolan M."/>
            <person name="Tritt A."/>
            <person name="Barry K.W."/>
            <person name="Grigoriev I.V."/>
            <person name="Nagy L.G."/>
            <person name="Hibbett D."/>
            <person name="Henrissat B."/>
            <person name="Matheny P.B."/>
            <person name="Labbe J."/>
            <person name="Martin F.M."/>
        </authorList>
    </citation>
    <scope>NUCLEOTIDE SEQUENCE</scope>
    <source>
        <strain evidence="1">FP105234-sp</strain>
    </source>
</reference>
<keyword evidence="2" id="KW-1185">Reference proteome</keyword>